<feature type="region of interest" description="Disordered" evidence="1">
    <location>
        <begin position="78"/>
        <end position="105"/>
    </location>
</feature>
<sequence length="105" mass="12237">MREKRKQTDVMYNIFWYSDNYWTKIRPYLNEFHGAACQISSSAPHDRRGFSFSRHSAAAAREERGLLDPGFVFRAANPTENLKELPQGQFFKRRPGRRVSGGDRP</sequence>
<reference evidence="2" key="1">
    <citation type="submission" date="2020-08" db="EMBL/GenBank/DDBJ databases">
        <title>Genome sequencing and assembly of the red palm weevil Rhynchophorus ferrugineus.</title>
        <authorList>
            <person name="Dias G.B."/>
            <person name="Bergman C.M."/>
            <person name="Manee M."/>
        </authorList>
    </citation>
    <scope>NUCLEOTIDE SEQUENCE</scope>
    <source>
        <strain evidence="2">AA-2017</strain>
        <tissue evidence="2">Whole larva</tissue>
    </source>
</reference>
<keyword evidence="3" id="KW-1185">Reference proteome</keyword>
<name>A0A834HVJ3_RHYFE</name>
<evidence type="ECO:0000313" key="2">
    <source>
        <dbReference type="EMBL" id="KAF7266946.1"/>
    </source>
</evidence>
<gene>
    <name evidence="2" type="ORF">GWI33_019781</name>
</gene>
<dbReference type="AlphaFoldDB" id="A0A834HVJ3"/>
<accession>A0A834HVJ3</accession>
<evidence type="ECO:0000313" key="3">
    <source>
        <dbReference type="Proteomes" id="UP000625711"/>
    </source>
</evidence>
<comment type="caution">
    <text evidence="2">The sequence shown here is derived from an EMBL/GenBank/DDBJ whole genome shotgun (WGS) entry which is preliminary data.</text>
</comment>
<dbReference type="EMBL" id="JAACXV010014484">
    <property type="protein sequence ID" value="KAF7266946.1"/>
    <property type="molecule type" value="Genomic_DNA"/>
</dbReference>
<protein>
    <submittedName>
        <fullName evidence="2">Uncharacterized protein</fullName>
    </submittedName>
</protein>
<dbReference type="Proteomes" id="UP000625711">
    <property type="component" value="Unassembled WGS sequence"/>
</dbReference>
<organism evidence="2 3">
    <name type="scientific">Rhynchophorus ferrugineus</name>
    <name type="common">Red palm weevil</name>
    <name type="synonym">Curculio ferrugineus</name>
    <dbReference type="NCBI Taxonomy" id="354439"/>
    <lineage>
        <taxon>Eukaryota</taxon>
        <taxon>Metazoa</taxon>
        <taxon>Ecdysozoa</taxon>
        <taxon>Arthropoda</taxon>
        <taxon>Hexapoda</taxon>
        <taxon>Insecta</taxon>
        <taxon>Pterygota</taxon>
        <taxon>Neoptera</taxon>
        <taxon>Endopterygota</taxon>
        <taxon>Coleoptera</taxon>
        <taxon>Polyphaga</taxon>
        <taxon>Cucujiformia</taxon>
        <taxon>Curculionidae</taxon>
        <taxon>Dryophthorinae</taxon>
        <taxon>Rhynchophorus</taxon>
    </lineage>
</organism>
<evidence type="ECO:0000256" key="1">
    <source>
        <dbReference type="SAM" id="MobiDB-lite"/>
    </source>
</evidence>
<proteinExistence type="predicted"/>